<evidence type="ECO:0000313" key="3">
    <source>
        <dbReference type="Proteomes" id="UP000724149"/>
    </source>
</evidence>
<organism evidence="2 3">
    <name type="scientific">Hydrogenoanaerobacterium saccharovorans</name>
    <dbReference type="NCBI Taxonomy" id="474960"/>
    <lineage>
        <taxon>Bacteria</taxon>
        <taxon>Bacillati</taxon>
        <taxon>Bacillota</taxon>
        <taxon>Clostridia</taxon>
        <taxon>Eubacteriales</taxon>
        <taxon>Oscillospiraceae</taxon>
        <taxon>Hydrogenoanaerobacterium</taxon>
    </lineage>
</organism>
<sequence>MSAEMEEKKIQAEEAVKAPEKDPDHWREPAAEPYCKLDCANCPHPCHF</sequence>
<accession>A0ABS2GKN9</accession>
<feature type="region of interest" description="Disordered" evidence="1">
    <location>
        <begin position="1"/>
        <end position="27"/>
    </location>
</feature>
<gene>
    <name evidence="2" type="ORF">H9X81_04935</name>
</gene>
<comment type="caution">
    <text evidence="2">The sequence shown here is derived from an EMBL/GenBank/DDBJ whole genome shotgun (WGS) entry which is preliminary data.</text>
</comment>
<proteinExistence type="predicted"/>
<dbReference type="Proteomes" id="UP000724149">
    <property type="component" value="Unassembled WGS sequence"/>
</dbReference>
<evidence type="ECO:0000313" key="2">
    <source>
        <dbReference type="EMBL" id="MBM6923037.1"/>
    </source>
</evidence>
<keyword evidence="3" id="KW-1185">Reference proteome</keyword>
<dbReference type="EMBL" id="JACSNR010000004">
    <property type="protein sequence ID" value="MBM6923037.1"/>
    <property type="molecule type" value="Genomic_DNA"/>
</dbReference>
<evidence type="ECO:0000256" key="1">
    <source>
        <dbReference type="SAM" id="MobiDB-lite"/>
    </source>
</evidence>
<dbReference type="RefSeq" id="WP_177502411.1">
    <property type="nucleotide sequence ID" value="NZ_JACSNR010000004.1"/>
</dbReference>
<name>A0ABS2GKN9_9FIRM</name>
<reference evidence="2 3" key="1">
    <citation type="journal article" date="2021" name="Sci. Rep.">
        <title>The distribution of antibiotic resistance genes in chicken gut microbiota commensals.</title>
        <authorList>
            <person name="Juricova H."/>
            <person name="Matiasovicova J."/>
            <person name="Kubasova T."/>
            <person name="Cejkova D."/>
            <person name="Rychlik I."/>
        </authorList>
    </citation>
    <scope>NUCLEOTIDE SEQUENCE [LARGE SCALE GENOMIC DNA]</scope>
    <source>
        <strain evidence="2 3">An564</strain>
    </source>
</reference>
<protein>
    <recommendedName>
        <fullName evidence="4">4Fe-4S ferredoxin-type domain-containing protein</fullName>
    </recommendedName>
</protein>
<evidence type="ECO:0008006" key="4">
    <source>
        <dbReference type="Google" id="ProtNLM"/>
    </source>
</evidence>